<comment type="caution">
    <text evidence="2">The sequence shown here is derived from an EMBL/GenBank/DDBJ whole genome shotgun (WGS) entry which is preliminary data.</text>
</comment>
<name>A0A9P9IH18_9HYPO</name>
<evidence type="ECO:0000256" key="1">
    <source>
        <dbReference type="SAM" id="MobiDB-lite"/>
    </source>
</evidence>
<gene>
    <name evidence="2" type="ORF">EDB81DRAFT_766497</name>
</gene>
<accession>A0A9P9IH18</accession>
<organism evidence="2 3">
    <name type="scientific">Dactylonectria macrodidyma</name>
    <dbReference type="NCBI Taxonomy" id="307937"/>
    <lineage>
        <taxon>Eukaryota</taxon>
        <taxon>Fungi</taxon>
        <taxon>Dikarya</taxon>
        <taxon>Ascomycota</taxon>
        <taxon>Pezizomycotina</taxon>
        <taxon>Sordariomycetes</taxon>
        <taxon>Hypocreomycetidae</taxon>
        <taxon>Hypocreales</taxon>
        <taxon>Nectriaceae</taxon>
        <taxon>Dactylonectria</taxon>
    </lineage>
</organism>
<dbReference type="EMBL" id="JAGMUV010000024">
    <property type="protein sequence ID" value="KAH7121698.1"/>
    <property type="molecule type" value="Genomic_DNA"/>
</dbReference>
<proteinExistence type="predicted"/>
<feature type="region of interest" description="Disordered" evidence="1">
    <location>
        <begin position="67"/>
        <end position="91"/>
    </location>
</feature>
<evidence type="ECO:0000313" key="3">
    <source>
        <dbReference type="Proteomes" id="UP000738349"/>
    </source>
</evidence>
<dbReference type="Proteomes" id="UP000738349">
    <property type="component" value="Unassembled WGS sequence"/>
</dbReference>
<reference evidence="2" key="1">
    <citation type="journal article" date="2021" name="Nat. Commun.">
        <title>Genetic determinants of endophytism in the Arabidopsis root mycobiome.</title>
        <authorList>
            <person name="Mesny F."/>
            <person name="Miyauchi S."/>
            <person name="Thiergart T."/>
            <person name="Pickel B."/>
            <person name="Atanasova L."/>
            <person name="Karlsson M."/>
            <person name="Huettel B."/>
            <person name="Barry K.W."/>
            <person name="Haridas S."/>
            <person name="Chen C."/>
            <person name="Bauer D."/>
            <person name="Andreopoulos W."/>
            <person name="Pangilinan J."/>
            <person name="LaButti K."/>
            <person name="Riley R."/>
            <person name="Lipzen A."/>
            <person name="Clum A."/>
            <person name="Drula E."/>
            <person name="Henrissat B."/>
            <person name="Kohler A."/>
            <person name="Grigoriev I.V."/>
            <person name="Martin F.M."/>
            <person name="Hacquard S."/>
        </authorList>
    </citation>
    <scope>NUCLEOTIDE SEQUENCE</scope>
    <source>
        <strain evidence="2">MPI-CAGE-AT-0147</strain>
    </source>
</reference>
<keyword evidence="3" id="KW-1185">Reference proteome</keyword>
<evidence type="ECO:0000313" key="2">
    <source>
        <dbReference type="EMBL" id="KAH7121698.1"/>
    </source>
</evidence>
<protein>
    <submittedName>
        <fullName evidence="2">Uncharacterized protein</fullName>
    </submittedName>
</protein>
<sequence>MAEKLRLRTIQASSCTKQKDKEEHPSALACCICSGVQGAMWLRPTRNGVYANPVPIEWWAVASNNNKNQQNGVTCDRPSRTGKRDAVRSYSSERVNAVGQLKAHSGTPRTTQTMQGERHAAKQERFAVSAHTLATLIEACPSARIVALAMTMMPLGPPRWCTRALRSPVSERQIHTVPAPSCIAPISAPTYEKIRTVQSSEGNAMSTELQASGGNFPHELKDQVWVILHILQRGV</sequence>
<feature type="compositionally biased region" description="Basic and acidic residues" evidence="1">
    <location>
        <begin position="77"/>
        <end position="87"/>
    </location>
</feature>
<dbReference type="AlphaFoldDB" id="A0A9P9IH18"/>